<organism evidence="3 4">
    <name type="scientific">Septoria linicola</name>
    <dbReference type="NCBI Taxonomy" id="215465"/>
    <lineage>
        <taxon>Eukaryota</taxon>
        <taxon>Fungi</taxon>
        <taxon>Dikarya</taxon>
        <taxon>Ascomycota</taxon>
        <taxon>Pezizomycotina</taxon>
        <taxon>Dothideomycetes</taxon>
        <taxon>Dothideomycetidae</taxon>
        <taxon>Mycosphaerellales</taxon>
        <taxon>Mycosphaerellaceae</taxon>
        <taxon>Septoria</taxon>
    </lineage>
</organism>
<feature type="compositionally biased region" description="Polar residues" evidence="1">
    <location>
        <begin position="241"/>
        <end position="264"/>
    </location>
</feature>
<evidence type="ECO:0000259" key="2">
    <source>
        <dbReference type="PROSITE" id="PS50073"/>
    </source>
</evidence>
<keyword evidence="4" id="KW-1185">Reference proteome</keyword>
<evidence type="ECO:0000313" key="4">
    <source>
        <dbReference type="Proteomes" id="UP001056384"/>
    </source>
</evidence>
<gene>
    <name evidence="3" type="ORF">Slin15195_G011710</name>
</gene>
<dbReference type="GO" id="GO:0003700">
    <property type="term" value="F:DNA-binding transcription factor activity"/>
    <property type="evidence" value="ECO:0007669"/>
    <property type="project" value="InterPro"/>
</dbReference>
<dbReference type="EMBL" id="CP099418">
    <property type="protein sequence ID" value="USW47852.1"/>
    <property type="molecule type" value="Genomic_DNA"/>
</dbReference>
<evidence type="ECO:0000313" key="3">
    <source>
        <dbReference type="EMBL" id="USW47852.1"/>
    </source>
</evidence>
<dbReference type="GO" id="GO:0005507">
    <property type="term" value="F:copper ion binding"/>
    <property type="evidence" value="ECO:0007669"/>
    <property type="project" value="InterPro"/>
</dbReference>
<dbReference type="Proteomes" id="UP001056384">
    <property type="component" value="Chromosome 1"/>
</dbReference>
<dbReference type="InterPro" id="IPR001083">
    <property type="entry name" value="Cu_fist_DNA-bd_dom"/>
</dbReference>
<dbReference type="GO" id="GO:0005634">
    <property type="term" value="C:nucleus"/>
    <property type="evidence" value="ECO:0007669"/>
    <property type="project" value="InterPro"/>
</dbReference>
<sequence length="478" mass="51611">MDQEKPFKTIEVVDSKTNQVCKVACMSCIRGHRTTSCGIPVCRSKIFWTVKRPGRPSNSCTCRYGATGGCKCVVARSACPHKSKKGEKRSGECRCDEQGRYCCLLEPDHWTALFNLLKPVVEFFPSREMLEAKQTATAGTQQFISIPNYAMASPPTAMTVPGTPDTSVHTPAPSIMPSPYAGFTPQSSSLTPRFGLMGIGGPQGSQHSVTLDPLMWDSNVPMAPRDFPPAYEGSMSPRRSCCQSSAPSTQHIASPSSTTDQTFVQHDPIQDLSLPQPYNAPNGIHGEHGTAMPPVLTPSSASTYNFERLRADYQYYQFPSAICQNCGLSGCTCKNCPPPFQNPGTGSWAQCCGRKHARDPAPAPVPNKVSRSLEYDGTRGIYQHAQEQQSGGGCCSGPAPIEPINGSDLGPFPLDHNYLDALDGVPPEVFNEFQLDHDFLMPEGSTSLNMADYVHVEEEIAVPELGGEESGGCCCKGP</sequence>
<dbReference type="AlphaFoldDB" id="A0A9Q9EFN1"/>
<dbReference type="SMART" id="SM01090">
    <property type="entry name" value="Copper-fist"/>
    <property type="match status" value="1"/>
</dbReference>
<dbReference type="SUPFAM" id="SSF57879">
    <property type="entry name" value="Zinc domain conserved in yeast copper-regulated transcription factors"/>
    <property type="match status" value="1"/>
</dbReference>
<protein>
    <submittedName>
        <fullName evidence="3">Copper fist DNA-binding domain-containing protein</fullName>
    </submittedName>
</protein>
<feature type="domain" description="Copper-fist" evidence="2">
    <location>
        <begin position="22"/>
        <end position="57"/>
    </location>
</feature>
<dbReference type="Gene3D" id="3.90.430.10">
    <property type="entry name" value="Copper fist DNA-binding domain"/>
    <property type="match status" value="1"/>
</dbReference>
<keyword evidence="3" id="KW-0238">DNA-binding</keyword>
<reference evidence="3" key="1">
    <citation type="submission" date="2022-06" db="EMBL/GenBank/DDBJ databases">
        <title>Complete genome sequences of two strains of the flax pathogen Septoria linicola.</title>
        <authorList>
            <person name="Lapalu N."/>
            <person name="Simon A."/>
            <person name="Demenou B."/>
            <person name="Paumier D."/>
            <person name="Guillot M.-P."/>
            <person name="Gout L."/>
            <person name="Valade R."/>
        </authorList>
    </citation>
    <scope>NUCLEOTIDE SEQUENCE</scope>
    <source>
        <strain evidence="3">SE15195</strain>
    </source>
</reference>
<accession>A0A9Q9EFN1</accession>
<dbReference type="InterPro" id="IPR036395">
    <property type="entry name" value="Cu_fist_DNA-bd_dom_sf"/>
</dbReference>
<name>A0A9Q9EFN1_9PEZI</name>
<dbReference type="OrthoDB" id="5600085at2759"/>
<dbReference type="PROSITE" id="PS50073">
    <property type="entry name" value="COPPER_FIST_2"/>
    <property type="match status" value="1"/>
</dbReference>
<dbReference type="GO" id="GO:0003677">
    <property type="term" value="F:DNA binding"/>
    <property type="evidence" value="ECO:0007669"/>
    <property type="project" value="UniProtKB-KW"/>
</dbReference>
<proteinExistence type="predicted"/>
<evidence type="ECO:0000256" key="1">
    <source>
        <dbReference type="SAM" id="MobiDB-lite"/>
    </source>
</evidence>
<feature type="region of interest" description="Disordered" evidence="1">
    <location>
        <begin position="232"/>
        <end position="296"/>
    </location>
</feature>
<dbReference type="Pfam" id="PF00649">
    <property type="entry name" value="Copper-fist"/>
    <property type="match status" value="1"/>
</dbReference>